<dbReference type="Proteomes" id="UP000663845">
    <property type="component" value="Unassembled WGS sequence"/>
</dbReference>
<evidence type="ECO:0000313" key="4">
    <source>
        <dbReference type="EMBL" id="CAF1006754.1"/>
    </source>
</evidence>
<dbReference type="Gene3D" id="1.10.238.10">
    <property type="entry name" value="EF-hand"/>
    <property type="match status" value="2"/>
</dbReference>
<dbReference type="Pfam" id="PF13499">
    <property type="entry name" value="EF-hand_7"/>
    <property type="match status" value="2"/>
</dbReference>
<evidence type="ECO:0000256" key="2">
    <source>
        <dbReference type="ARBA" id="ARBA00022837"/>
    </source>
</evidence>
<feature type="domain" description="EF-hand" evidence="3">
    <location>
        <begin position="117"/>
        <end position="147"/>
    </location>
</feature>
<dbReference type="AlphaFoldDB" id="A0A814H9G5"/>
<proteinExistence type="predicted"/>
<evidence type="ECO:0000256" key="1">
    <source>
        <dbReference type="ARBA" id="ARBA00022737"/>
    </source>
</evidence>
<dbReference type="InterPro" id="IPR018247">
    <property type="entry name" value="EF_Hand_1_Ca_BS"/>
</dbReference>
<gene>
    <name evidence="4" type="ORF">JYZ213_LOCUS16303</name>
</gene>
<keyword evidence="2" id="KW-0106">Calcium</keyword>
<dbReference type="PROSITE" id="PS50222">
    <property type="entry name" value="EF_HAND_2"/>
    <property type="match status" value="4"/>
</dbReference>
<reference evidence="4" key="1">
    <citation type="submission" date="2021-02" db="EMBL/GenBank/DDBJ databases">
        <authorList>
            <person name="Nowell W R."/>
        </authorList>
    </citation>
    <scope>NUCLEOTIDE SEQUENCE</scope>
</reference>
<feature type="domain" description="EF-hand" evidence="3">
    <location>
        <begin position="44"/>
        <end position="79"/>
    </location>
</feature>
<protein>
    <recommendedName>
        <fullName evidence="3">EF-hand domain-containing protein</fullName>
    </recommendedName>
</protein>
<dbReference type="InterPro" id="IPR011992">
    <property type="entry name" value="EF-hand-dom_pair"/>
</dbReference>
<dbReference type="SMART" id="SM00054">
    <property type="entry name" value="EFh"/>
    <property type="match status" value="4"/>
</dbReference>
<dbReference type="EMBL" id="CAJNOG010000145">
    <property type="protein sequence ID" value="CAF1006754.1"/>
    <property type="molecule type" value="Genomic_DNA"/>
</dbReference>
<dbReference type="InterPro" id="IPR002048">
    <property type="entry name" value="EF_hand_dom"/>
</dbReference>
<dbReference type="FunFam" id="1.10.238.10:FF:000001">
    <property type="entry name" value="Calmodulin 1"/>
    <property type="match status" value="1"/>
</dbReference>
<evidence type="ECO:0000259" key="3">
    <source>
        <dbReference type="PROSITE" id="PS50222"/>
    </source>
</evidence>
<feature type="domain" description="EF-hand" evidence="3">
    <location>
        <begin position="8"/>
        <end position="43"/>
    </location>
</feature>
<evidence type="ECO:0000313" key="5">
    <source>
        <dbReference type="Proteomes" id="UP000663845"/>
    </source>
</evidence>
<name>A0A814H9G5_9BILA</name>
<organism evidence="4 5">
    <name type="scientific">Adineta steineri</name>
    <dbReference type="NCBI Taxonomy" id="433720"/>
    <lineage>
        <taxon>Eukaryota</taxon>
        <taxon>Metazoa</taxon>
        <taxon>Spiralia</taxon>
        <taxon>Gnathifera</taxon>
        <taxon>Rotifera</taxon>
        <taxon>Eurotatoria</taxon>
        <taxon>Bdelloidea</taxon>
        <taxon>Adinetida</taxon>
        <taxon>Adinetidae</taxon>
        <taxon>Adineta</taxon>
    </lineage>
</organism>
<accession>A0A814H9G5</accession>
<feature type="domain" description="EF-hand" evidence="3">
    <location>
        <begin position="81"/>
        <end position="116"/>
    </location>
</feature>
<dbReference type="InterPro" id="IPR050230">
    <property type="entry name" value="CALM/Myosin/TropC-like"/>
</dbReference>
<keyword evidence="1" id="KW-0677">Repeat</keyword>
<dbReference type="InterPro" id="IPR001751">
    <property type="entry name" value="S100/CaBP7/8-like_CS"/>
</dbReference>
<dbReference type="PANTHER" id="PTHR23048">
    <property type="entry name" value="MYOSIN LIGHT CHAIN 1, 3"/>
    <property type="match status" value="1"/>
</dbReference>
<dbReference type="PANTHER" id="PTHR23048:SF0">
    <property type="entry name" value="CALMODULIN LIKE 3"/>
    <property type="match status" value="1"/>
</dbReference>
<sequence>MSTSLTTAQLKELKDAFELFDTDRSGKISKKEFGNVFKALNIKINDKQLKQIVNQVDTDGTGEIEFEEFCRVMGESFSKKYSQDELRVAFRQFDQDNSGYIQAKELENIMNKMGKHLSKSQIDAMVKSLDTSGDGQISFDEFVQLFK</sequence>
<dbReference type="GO" id="GO:0005509">
    <property type="term" value="F:calcium ion binding"/>
    <property type="evidence" value="ECO:0007669"/>
    <property type="project" value="InterPro"/>
</dbReference>
<dbReference type="GO" id="GO:0016460">
    <property type="term" value="C:myosin II complex"/>
    <property type="evidence" value="ECO:0007669"/>
    <property type="project" value="TreeGrafter"/>
</dbReference>
<dbReference type="PROSITE" id="PS00303">
    <property type="entry name" value="S100_CABP"/>
    <property type="match status" value="1"/>
</dbReference>
<comment type="caution">
    <text evidence="4">The sequence shown here is derived from an EMBL/GenBank/DDBJ whole genome shotgun (WGS) entry which is preliminary data.</text>
</comment>
<dbReference type="SUPFAM" id="SSF47473">
    <property type="entry name" value="EF-hand"/>
    <property type="match status" value="1"/>
</dbReference>
<dbReference type="PROSITE" id="PS00018">
    <property type="entry name" value="EF_HAND_1"/>
    <property type="match status" value="4"/>
</dbReference>